<reference evidence="10" key="1">
    <citation type="submission" date="2010-08" db="EMBL/GenBank/DDBJ databases">
        <authorList>
            <consortium name="Caenorhabditis japonica Sequencing Consortium"/>
            <person name="Wilson R.K."/>
        </authorList>
    </citation>
    <scope>NUCLEOTIDE SEQUENCE [LARGE SCALE GENOMIC DNA]</scope>
    <source>
        <strain evidence="10">DF5081</strain>
    </source>
</reference>
<dbReference type="InterPro" id="IPR036397">
    <property type="entry name" value="RNaseH_sf"/>
</dbReference>
<keyword evidence="7" id="KW-0472">Membrane</keyword>
<name>A0A8R1HQB1_CAEJA</name>
<dbReference type="PANTHER" id="PTHR21461">
    <property type="entry name" value="GLYCOSYLTRANSFERASE FAMILY 92 PROTEIN"/>
    <property type="match status" value="1"/>
</dbReference>
<dbReference type="AlphaFoldDB" id="A0A8R1HQB1"/>
<organism evidence="9 10">
    <name type="scientific">Caenorhabditis japonica</name>
    <dbReference type="NCBI Taxonomy" id="281687"/>
    <lineage>
        <taxon>Eukaryota</taxon>
        <taxon>Metazoa</taxon>
        <taxon>Ecdysozoa</taxon>
        <taxon>Nematoda</taxon>
        <taxon>Chromadorea</taxon>
        <taxon>Rhabditida</taxon>
        <taxon>Rhabditina</taxon>
        <taxon>Rhabditomorpha</taxon>
        <taxon>Rhabditoidea</taxon>
        <taxon>Rhabditidae</taxon>
        <taxon>Peloderinae</taxon>
        <taxon>Caenorhabditis</taxon>
    </lineage>
</organism>
<evidence type="ECO:0000256" key="8">
    <source>
        <dbReference type="RuleBase" id="RU366017"/>
    </source>
</evidence>
<evidence type="ECO:0000256" key="2">
    <source>
        <dbReference type="ARBA" id="ARBA00007647"/>
    </source>
</evidence>
<keyword evidence="10" id="KW-1185">Reference proteome</keyword>
<evidence type="ECO:0000256" key="6">
    <source>
        <dbReference type="ARBA" id="ARBA00022989"/>
    </source>
</evidence>
<reference evidence="9" key="2">
    <citation type="submission" date="2022-06" db="UniProtKB">
        <authorList>
            <consortium name="EnsemblMetazoa"/>
        </authorList>
    </citation>
    <scope>IDENTIFICATION</scope>
    <source>
        <strain evidence="9">DF5081</strain>
    </source>
</reference>
<evidence type="ECO:0000256" key="3">
    <source>
        <dbReference type="ARBA" id="ARBA00022676"/>
    </source>
</evidence>
<dbReference type="GO" id="GO:0016020">
    <property type="term" value="C:membrane"/>
    <property type="evidence" value="ECO:0007669"/>
    <property type="project" value="UniProtKB-SubCell"/>
</dbReference>
<dbReference type="Pfam" id="PF01697">
    <property type="entry name" value="Glyco_transf_92"/>
    <property type="match status" value="1"/>
</dbReference>
<evidence type="ECO:0000256" key="1">
    <source>
        <dbReference type="ARBA" id="ARBA00004167"/>
    </source>
</evidence>
<keyword evidence="5" id="KW-0812">Transmembrane</keyword>
<dbReference type="GO" id="GO:0003676">
    <property type="term" value="F:nucleic acid binding"/>
    <property type="evidence" value="ECO:0007669"/>
    <property type="project" value="InterPro"/>
</dbReference>
<comment type="subcellular location">
    <subcellularLocation>
        <location evidence="1">Membrane</location>
        <topology evidence="1">Single-pass membrane protein</topology>
    </subcellularLocation>
</comment>
<evidence type="ECO:0000313" key="9">
    <source>
        <dbReference type="EnsemblMetazoa" id="CJA08099a.1"/>
    </source>
</evidence>
<dbReference type="EC" id="2.4.1.-" evidence="8"/>
<dbReference type="PANTHER" id="PTHR21461:SF8">
    <property type="entry name" value="DOLICHYL-PHOSPHATE-MANNOSE--PROTEIN MANNOSYLTRANSFERASE-RELATED"/>
    <property type="match status" value="1"/>
</dbReference>
<proteinExistence type="inferred from homology"/>
<dbReference type="GO" id="GO:0016757">
    <property type="term" value="F:glycosyltransferase activity"/>
    <property type="evidence" value="ECO:0007669"/>
    <property type="project" value="UniProtKB-UniRule"/>
</dbReference>
<evidence type="ECO:0000256" key="4">
    <source>
        <dbReference type="ARBA" id="ARBA00022679"/>
    </source>
</evidence>
<protein>
    <recommendedName>
        <fullName evidence="8">Glycosyltransferase family 92 protein</fullName>
        <ecNumber evidence="8">2.4.1.-</ecNumber>
    </recommendedName>
</protein>
<evidence type="ECO:0000256" key="5">
    <source>
        <dbReference type="ARBA" id="ARBA00022692"/>
    </source>
</evidence>
<evidence type="ECO:0000256" key="7">
    <source>
        <dbReference type="ARBA" id="ARBA00023136"/>
    </source>
</evidence>
<dbReference type="EnsemblMetazoa" id="CJA08099a.1">
    <property type="protein sequence ID" value="CJA08099a.1"/>
    <property type="gene ID" value="WBGene00127303"/>
</dbReference>
<keyword evidence="3 8" id="KW-0328">Glycosyltransferase</keyword>
<keyword evidence="6" id="KW-1133">Transmembrane helix</keyword>
<keyword evidence="4 8" id="KW-0808">Transferase</keyword>
<sequence length="459" mass="53660">MFLFLPELSISHISLTVSCLRAPGTHHEWPNQSPDLNPIEHMWEELERRLKGVRASNADQKFAQLEAAWKSIPMTVVQTLLDLMPRRCQAVIDAKGYPTKNKVYCRYFDCHRREIPDVFQSHVFPESTVYCGRRIGAKYISISKRVDDIPEPPVKIRNRVTLIPQHYFTVCLATIYGPEPKFVQIVDFIEYHKLQGATFFHIYLRNASAYDRMLLDDYVKSGEIELIVLNDRYWRADFMWHNMQINDCHMRNINFAKWTTLIDIDERLEIKNELRVVDYLDSIDNPNVVNLHFNIQWVLKYQSSPAKFESDEQFESNLVFNQYHNTSRVGGIWRQPKCIIRPDKIGAMTIHTPLTVYHGFIRTFVNSTIGVVRHYRNVDGGVLINNNNNAFTMGPYQLTSIDQETGRRLTEACLSRVKQVYDTVQYSCEEMEKVYLRHNFDHPCIKDPGYLGSKNQTNP</sequence>
<dbReference type="Proteomes" id="UP000005237">
    <property type="component" value="Unassembled WGS sequence"/>
</dbReference>
<dbReference type="GO" id="GO:0005737">
    <property type="term" value="C:cytoplasm"/>
    <property type="evidence" value="ECO:0007669"/>
    <property type="project" value="TreeGrafter"/>
</dbReference>
<dbReference type="Gene3D" id="3.30.420.10">
    <property type="entry name" value="Ribonuclease H-like superfamily/Ribonuclease H"/>
    <property type="match status" value="1"/>
</dbReference>
<comment type="similarity">
    <text evidence="2 8">Belongs to the glycosyltransferase 92 family.</text>
</comment>
<dbReference type="InterPro" id="IPR008166">
    <property type="entry name" value="Glyco_transf_92"/>
</dbReference>
<evidence type="ECO:0000313" key="10">
    <source>
        <dbReference type="Proteomes" id="UP000005237"/>
    </source>
</evidence>
<accession>A0A8R1HQB1</accession>